<dbReference type="Pfam" id="PF00994">
    <property type="entry name" value="MoCF_biosynth"/>
    <property type="match status" value="1"/>
</dbReference>
<dbReference type="SUPFAM" id="SSF53218">
    <property type="entry name" value="Molybdenum cofactor biosynthesis proteins"/>
    <property type="match status" value="1"/>
</dbReference>
<keyword evidence="3" id="KW-1185">Reference proteome</keyword>
<dbReference type="InterPro" id="IPR001453">
    <property type="entry name" value="MoaB/Mog_dom"/>
</dbReference>
<dbReference type="InterPro" id="IPR036425">
    <property type="entry name" value="MoaB/Mog-like_dom_sf"/>
</dbReference>
<sequence length="335" mass="34289">MIFGPVALDAAEGCVLANSQEVPGDLVRGGRLKKGIVLRAGDVAALRAAGLETVLAARLESGDLSEDAAAERLARALVPDPARAGLRLGQAATGRVNVYAEAPGVVEVVADRVHALNAVDPMITVATVPEWQRVGPRSMVATVKIIAYAVPGAALEAACHAGQSALRLRPVVVKSAQLIQTSVSGGEDGEKGQRVTAERLARLGVTPGPVCVVRHAVDALAEAIARVEADVVLILTGSATSDPLDVAPQAVRAAGGVVDSFGMPVDPGNLLFFGRLGDKPVIGLPGCARSPALNGADWVLERLLCGVPLSAADVARMGVGGLLKEIPVRGRLREG</sequence>
<dbReference type="RefSeq" id="WP_209360938.1">
    <property type="nucleotide sequence ID" value="NZ_JAGISH010000005.1"/>
</dbReference>
<evidence type="ECO:0000313" key="3">
    <source>
        <dbReference type="Proteomes" id="UP000675940"/>
    </source>
</evidence>
<comment type="caution">
    <text evidence="2">The sequence shown here is derived from an EMBL/GenBank/DDBJ whole genome shotgun (WGS) entry which is preliminary data.</text>
</comment>
<dbReference type="AlphaFoldDB" id="A0A940MNS8"/>
<dbReference type="EMBL" id="JAGISH010000005">
    <property type="protein sequence ID" value="MBP0482998.1"/>
    <property type="molecule type" value="Genomic_DNA"/>
</dbReference>
<feature type="domain" description="MoaB/Mog" evidence="1">
    <location>
        <begin position="195"/>
        <end position="290"/>
    </location>
</feature>
<name>A0A940MNS8_9RHOB</name>
<evidence type="ECO:0000259" key="1">
    <source>
        <dbReference type="Pfam" id="PF00994"/>
    </source>
</evidence>
<dbReference type="Proteomes" id="UP000675940">
    <property type="component" value="Unassembled WGS sequence"/>
</dbReference>
<accession>A0A940MNS8</accession>
<dbReference type="CDD" id="cd03522">
    <property type="entry name" value="MoeA_like"/>
    <property type="match status" value="1"/>
</dbReference>
<protein>
    <submittedName>
        <fullName evidence="2">Molybdopterin-binding protein</fullName>
    </submittedName>
</protein>
<dbReference type="Gene3D" id="3.40.980.10">
    <property type="entry name" value="MoaB/Mog-like domain"/>
    <property type="match status" value="1"/>
</dbReference>
<organism evidence="2 3">
    <name type="scientific">Sagittula salina</name>
    <dbReference type="NCBI Taxonomy" id="2820268"/>
    <lineage>
        <taxon>Bacteria</taxon>
        <taxon>Pseudomonadati</taxon>
        <taxon>Pseudomonadota</taxon>
        <taxon>Alphaproteobacteria</taxon>
        <taxon>Rhodobacterales</taxon>
        <taxon>Roseobacteraceae</taxon>
        <taxon>Sagittula</taxon>
    </lineage>
</organism>
<reference evidence="2" key="1">
    <citation type="submission" date="2021-03" db="EMBL/GenBank/DDBJ databases">
        <title>Sagittula salina sp. nov. strain M10.9X isolated from the marine waste.</title>
        <authorList>
            <person name="Satari L."/>
            <person name="Molina-Menor E."/>
            <person name="Vidal-Verdu A."/>
            <person name="Pascual J."/>
            <person name="Pereto J."/>
            <person name="Porcar M."/>
        </authorList>
    </citation>
    <scope>NUCLEOTIDE SEQUENCE</scope>
    <source>
        <strain evidence="2">M10.9X</strain>
    </source>
</reference>
<gene>
    <name evidence="2" type="ORF">J5474_10925</name>
</gene>
<proteinExistence type="predicted"/>
<evidence type="ECO:0000313" key="2">
    <source>
        <dbReference type="EMBL" id="MBP0482998.1"/>
    </source>
</evidence>